<organism evidence="7 8">
    <name type="scientific">Paraphotobacterium marinum</name>
    <dbReference type="NCBI Taxonomy" id="1755811"/>
    <lineage>
        <taxon>Bacteria</taxon>
        <taxon>Pseudomonadati</taxon>
        <taxon>Pseudomonadota</taxon>
        <taxon>Gammaproteobacteria</taxon>
        <taxon>Vibrionales</taxon>
        <taxon>Vibrionaceae</taxon>
        <taxon>Paraphotobacterium</taxon>
    </lineage>
</organism>
<dbReference type="InterPro" id="IPR052211">
    <property type="entry name" value="Cpx_auxiliary_protein"/>
</dbReference>
<dbReference type="Proteomes" id="UP000242175">
    <property type="component" value="Chromosome small"/>
</dbReference>
<reference evidence="7 8" key="1">
    <citation type="journal article" date="2016" name="Int. J. Syst. Evol. Microbiol.">
        <title>Paraphotobacterium marinum gen. nov., sp. nov., a member of the family Vibrionaceae, isolated from surface seawater.</title>
        <authorList>
            <person name="Huang Z."/>
            <person name="Dong C."/>
            <person name="Shao Z."/>
        </authorList>
    </citation>
    <scope>NUCLEOTIDE SEQUENCE [LARGE SCALE GENOMIC DNA]</scope>
    <source>
        <strain evidence="7 8">NSCS20N07D</strain>
    </source>
</reference>
<keyword evidence="5" id="KW-0175">Coiled coil</keyword>
<protein>
    <recommendedName>
        <fullName evidence="9">Stress adaptor protein CpxP</fullName>
    </recommendedName>
</protein>
<dbReference type="GO" id="GO:0030288">
    <property type="term" value="C:outer membrane-bounded periplasmic space"/>
    <property type="evidence" value="ECO:0007669"/>
    <property type="project" value="TreeGrafter"/>
</dbReference>
<proteinExistence type="inferred from homology"/>
<accession>A0A220VES1</accession>
<evidence type="ECO:0008006" key="9">
    <source>
        <dbReference type="Google" id="ProtNLM"/>
    </source>
</evidence>
<comment type="subcellular location">
    <subcellularLocation>
        <location evidence="1">Periplasm</location>
    </subcellularLocation>
</comment>
<comment type="similarity">
    <text evidence="2">Belongs to the CpxP/Spy family.</text>
</comment>
<dbReference type="PANTHER" id="PTHR38102:SF1">
    <property type="entry name" value="PERIPLASMIC CHAPERONE SPY"/>
    <property type="match status" value="1"/>
</dbReference>
<sequence>MNSTKKISAAIMVVSLIVGSTSAFAYGHHKNGCGHHHKGLYKQLNLTDKQKEEFKNIREQSKEAMKASRAEYKKTLSENKNSYKEAMQKYVMNDSGYDKDKIQQLISEKMNAKAKLKTEQKMIRLEAKHNMYKDLTAEQQTKLKQIKAKQFEQCAVKLEKKSAKLSQKSEKMKELAKSMQ</sequence>
<dbReference type="GO" id="GO:0051082">
    <property type="term" value="F:unfolded protein binding"/>
    <property type="evidence" value="ECO:0007669"/>
    <property type="project" value="TreeGrafter"/>
</dbReference>
<feature type="coiled-coil region" evidence="5">
    <location>
        <begin position="51"/>
        <end position="122"/>
    </location>
</feature>
<dbReference type="Pfam" id="PF07813">
    <property type="entry name" value="LTXXQ"/>
    <property type="match status" value="1"/>
</dbReference>
<evidence type="ECO:0000256" key="6">
    <source>
        <dbReference type="SAM" id="SignalP"/>
    </source>
</evidence>
<dbReference type="Gene3D" id="1.20.120.1490">
    <property type="match status" value="1"/>
</dbReference>
<evidence type="ECO:0000256" key="4">
    <source>
        <dbReference type="ARBA" id="ARBA00022764"/>
    </source>
</evidence>
<dbReference type="PANTHER" id="PTHR38102">
    <property type="entry name" value="PERIPLASMIC CHAPERONE SPY"/>
    <property type="match status" value="1"/>
</dbReference>
<dbReference type="InterPro" id="IPR012899">
    <property type="entry name" value="LTXXQ"/>
</dbReference>
<keyword evidence="4" id="KW-0574">Periplasm</keyword>
<evidence type="ECO:0000256" key="1">
    <source>
        <dbReference type="ARBA" id="ARBA00004418"/>
    </source>
</evidence>
<evidence type="ECO:0000313" key="8">
    <source>
        <dbReference type="Proteomes" id="UP000242175"/>
    </source>
</evidence>
<dbReference type="KEGG" id="pmai:CF386_07445"/>
<dbReference type="RefSeq" id="WP_089073802.1">
    <property type="nucleotide sequence ID" value="NZ_CBCSAM010000006.1"/>
</dbReference>
<dbReference type="AlphaFoldDB" id="A0A220VES1"/>
<gene>
    <name evidence="7" type="ORF">CF386_07445</name>
</gene>
<evidence type="ECO:0000313" key="7">
    <source>
        <dbReference type="EMBL" id="ASK78894.1"/>
    </source>
</evidence>
<keyword evidence="3 6" id="KW-0732">Signal</keyword>
<feature type="signal peptide" evidence="6">
    <location>
        <begin position="1"/>
        <end position="25"/>
    </location>
</feature>
<evidence type="ECO:0000256" key="3">
    <source>
        <dbReference type="ARBA" id="ARBA00022729"/>
    </source>
</evidence>
<evidence type="ECO:0000256" key="2">
    <source>
        <dbReference type="ARBA" id="ARBA00008441"/>
    </source>
</evidence>
<name>A0A220VES1_9GAMM</name>
<keyword evidence="8" id="KW-1185">Reference proteome</keyword>
<evidence type="ECO:0000256" key="5">
    <source>
        <dbReference type="SAM" id="Coils"/>
    </source>
</evidence>
<dbReference type="EMBL" id="CP022356">
    <property type="protein sequence ID" value="ASK78894.1"/>
    <property type="molecule type" value="Genomic_DNA"/>
</dbReference>
<feature type="chain" id="PRO_5012307394" description="Stress adaptor protein CpxP" evidence="6">
    <location>
        <begin position="26"/>
        <end position="180"/>
    </location>
</feature>